<keyword evidence="2" id="KW-0067">ATP-binding</keyword>
<reference evidence="2 3" key="1">
    <citation type="journal article" date="2009" name="PLoS Genet.">
        <title>The Bifidobacterium dentium Bd1 genome sequence reflects its genetic adaptation to the human oral cavity.</title>
        <authorList>
            <person name="Ventura M."/>
            <person name="Turroni F."/>
            <person name="Zomer A."/>
            <person name="Foroni E."/>
            <person name="Giubellini V."/>
            <person name="Bottacini F."/>
            <person name="Canchaya C."/>
            <person name="Claesson M.J."/>
            <person name="He F."/>
            <person name="Mantzourani M."/>
            <person name="Mulas L."/>
            <person name="Ferrarini A."/>
            <person name="Gao B."/>
            <person name="Delledonne M."/>
            <person name="Henrissat B."/>
            <person name="Coutinho P."/>
            <person name="Oggioni M."/>
            <person name="Gupta R.S."/>
            <person name="Zhang Z."/>
            <person name="Beighton D."/>
            <person name="Fitzgerald G.F."/>
            <person name="O'Toole P.W."/>
            <person name="van Sinderen D."/>
        </authorList>
    </citation>
    <scope>NUCLEOTIDE SEQUENCE [LARGE SCALE GENOMIC DNA]</scope>
    <source>
        <strain evidence="3">ATCC 27534 / DSM 20436 / JCM 1195 / Bd1</strain>
    </source>
</reference>
<evidence type="ECO:0000256" key="1">
    <source>
        <dbReference type="SAM" id="MobiDB-lite"/>
    </source>
</evidence>
<protein>
    <submittedName>
        <fullName evidence="2">ATP-binding protein of ABC transporter system</fullName>
    </submittedName>
</protein>
<dbReference type="KEGG" id="bde:BDP_1653"/>
<dbReference type="GO" id="GO:0005524">
    <property type="term" value="F:ATP binding"/>
    <property type="evidence" value="ECO:0007669"/>
    <property type="project" value="UniProtKB-KW"/>
</dbReference>
<evidence type="ECO:0000313" key="3">
    <source>
        <dbReference type="Proteomes" id="UP000008693"/>
    </source>
</evidence>
<accession>D2Q5N0</accession>
<name>D2Q5N0_BIFDB</name>
<feature type="region of interest" description="Disordered" evidence="1">
    <location>
        <begin position="1"/>
        <end position="49"/>
    </location>
</feature>
<keyword evidence="2" id="KW-0547">Nucleotide-binding</keyword>
<organism evidence="2 3">
    <name type="scientific">Bifidobacterium dentium (strain ATCC 27534 / DSM 20436 / JCM 1195 / Bd1)</name>
    <dbReference type="NCBI Taxonomy" id="401473"/>
    <lineage>
        <taxon>Bacteria</taxon>
        <taxon>Bacillati</taxon>
        <taxon>Actinomycetota</taxon>
        <taxon>Actinomycetes</taxon>
        <taxon>Bifidobacteriales</taxon>
        <taxon>Bifidobacteriaceae</taxon>
        <taxon>Bifidobacterium</taxon>
    </lineage>
</organism>
<sequence length="70" mass="7694">MTEMIIDEETEMNERQEAIDEAKTAESEPRKSQGGPNGPIGKPMQKAAPGTTKRIFGYTSGAWPSWCCAF</sequence>
<keyword evidence="3" id="KW-1185">Reference proteome</keyword>
<dbReference type="EMBL" id="CP001750">
    <property type="protein sequence ID" value="ADB10245.1"/>
    <property type="molecule type" value="Genomic_DNA"/>
</dbReference>
<dbReference type="Proteomes" id="UP000008693">
    <property type="component" value="Chromosome"/>
</dbReference>
<feature type="compositionally biased region" description="Acidic residues" evidence="1">
    <location>
        <begin position="1"/>
        <end position="11"/>
    </location>
</feature>
<dbReference type="HOGENOM" id="CLU_2749660_0_0_11"/>
<dbReference type="AlphaFoldDB" id="D2Q5N0"/>
<evidence type="ECO:0000313" key="2">
    <source>
        <dbReference type="EMBL" id="ADB10245.1"/>
    </source>
</evidence>
<gene>
    <name evidence="2" type="ordered locus">BDP_1653</name>
</gene>
<dbReference type="STRING" id="401473.BDP_1653"/>
<feature type="compositionally biased region" description="Basic and acidic residues" evidence="1">
    <location>
        <begin position="12"/>
        <end position="31"/>
    </location>
</feature>
<proteinExistence type="predicted"/>